<dbReference type="GO" id="GO:0016790">
    <property type="term" value="F:thiolester hydrolase activity"/>
    <property type="evidence" value="ECO:0007669"/>
    <property type="project" value="TreeGrafter"/>
</dbReference>
<dbReference type="PANTHER" id="PTHR11247:SF8">
    <property type="entry name" value="PALMITOYL-PROTEIN THIOESTERASE 1"/>
    <property type="match status" value="1"/>
</dbReference>
<reference evidence="3" key="3">
    <citation type="submission" date="2018-08" db="EMBL/GenBank/DDBJ databases">
        <title>Leveraging single-cell genomics to expand the Fungal Tree of Life.</title>
        <authorList>
            <consortium name="DOE Joint Genome Institute"/>
            <person name="Ahrendt S.R."/>
            <person name="Quandt C.A."/>
            <person name="Ciobanu D."/>
            <person name="Clum A."/>
            <person name="Salamov A."/>
            <person name="Andreopoulos B."/>
            <person name="Cheng J.-F."/>
            <person name="Woyke T."/>
            <person name="Pelin A."/>
            <person name="Henrissat B."/>
            <person name="Reynolds N."/>
            <person name="Benny G.L."/>
            <person name="Smith M.E."/>
            <person name="James T.Y."/>
            <person name="Grigoriev I.V."/>
        </authorList>
    </citation>
    <scope>NUCLEOTIDE SEQUENCE</scope>
    <source>
        <strain evidence="3">CSF55</strain>
    </source>
</reference>
<dbReference type="EMBL" id="KE561207">
    <property type="protein sequence ID" value="EPZ31875.1"/>
    <property type="molecule type" value="Genomic_DNA"/>
</dbReference>
<protein>
    <submittedName>
        <fullName evidence="3">Alpha/beta-hydrolase</fullName>
    </submittedName>
    <submittedName>
        <fullName evidence="2">Palmitoyl protein thioesterase domain-containing protein</fullName>
    </submittedName>
</protein>
<dbReference type="SUPFAM" id="SSF53474">
    <property type="entry name" value="alpha/beta-Hydrolases"/>
    <property type="match status" value="1"/>
</dbReference>
<dbReference type="HOGENOM" id="CLU_050129_2_1_1"/>
<dbReference type="OrthoDB" id="10263094at2759"/>
<dbReference type="InterPro" id="IPR029058">
    <property type="entry name" value="AB_hydrolase_fold"/>
</dbReference>
<name>A0A075AT20_ROZAC</name>
<evidence type="ECO:0000313" key="4">
    <source>
        <dbReference type="Proteomes" id="UP000030755"/>
    </source>
</evidence>
<dbReference type="Pfam" id="PF02089">
    <property type="entry name" value="Palm_thioest"/>
    <property type="match status" value="2"/>
</dbReference>
<evidence type="ECO:0000313" key="5">
    <source>
        <dbReference type="Proteomes" id="UP000281549"/>
    </source>
</evidence>
<keyword evidence="1 3" id="KW-0378">Hydrolase</keyword>
<dbReference type="Proteomes" id="UP000281549">
    <property type="component" value="Unassembled WGS sequence"/>
</dbReference>
<dbReference type="EMBL" id="ML005010">
    <property type="protein sequence ID" value="RKP20890.1"/>
    <property type="molecule type" value="Genomic_DNA"/>
</dbReference>
<reference evidence="2 4" key="1">
    <citation type="journal article" date="2013" name="Curr. Biol.">
        <title>Shared signatures of parasitism and phylogenomics unite Cryptomycota and microsporidia.</title>
        <authorList>
            <person name="James T.Y."/>
            <person name="Pelin A."/>
            <person name="Bonen L."/>
            <person name="Ahrendt S."/>
            <person name="Sain D."/>
            <person name="Corradi N."/>
            <person name="Stajich J.E."/>
        </authorList>
    </citation>
    <scope>NUCLEOTIDE SEQUENCE [LARGE SCALE GENOMIC DNA]</scope>
    <source>
        <strain evidence="2 4">CSF55</strain>
        <strain evidence="2 4">CSF55</strain>
    </source>
</reference>
<evidence type="ECO:0000313" key="2">
    <source>
        <dbReference type="EMBL" id="EPZ31875.1"/>
    </source>
</evidence>
<evidence type="ECO:0000313" key="3">
    <source>
        <dbReference type="EMBL" id="RKP20890.1"/>
    </source>
</evidence>
<gene>
    <name evidence="2" type="ORF">O9G_003584</name>
    <name evidence="3" type="ORF">ROZALSC1DRAFT_27658</name>
</gene>
<dbReference type="STRING" id="988480.A0A075AT20"/>
<dbReference type="Proteomes" id="UP000030755">
    <property type="component" value="Unassembled WGS sequence"/>
</dbReference>
<keyword evidence="4" id="KW-1185">Reference proteome</keyword>
<dbReference type="Gene3D" id="3.40.50.1820">
    <property type="entry name" value="alpha/beta hydrolase"/>
    <property type="match status" value="1"/>
</dbReference>
<organism evidence="2 4">
    <name type="scientific">Rozella allomycis (strain CSF55)</name>
    <dbReference type="NCBI Taxonomy" id="988480"/>
    <lineage>
        <taxon>Eukaryota</taxon>
        <taxon>Fungi</taxon>
        <taxon>Fungi incertae sedis</taxon>
        <taxon>Cryptomycota</taxon>
        <taxon>Cryptomycota incertae sedis</taxon>
        <taxon>Rozella</taxon>
    </lineage>
</organism>
<reference evidence="5" key="2">
    <citation type="journal article" date="2018" name="Nat. Microbiol.">
        <title>Leveraging single-cell genomics to expand the fungal tree of life.</title>
        <authorList>
            <person name="Ahrendt S.R."/>
            <person name="Quandt C.A."/>
            <person name="Ciobanu D."/>
            <person name="Clum A."/>
            <person name="Salamov A."/>
            <person name="Andreopoulos B."/>
            <person name="Cheng J.F."/>
            <person name="Woyke T."/>
            <person name="Pelin A."/>
            <person name="Henrissat B."/>
            <person name="Reynolds N.K."/>
            <person name="Benny G.L."/>
            <person name="Smith M.E."/>
            <person name="James T.Y."/>
            <person name="Grigoriev I.V."/>
        </authorList>
    </citation>
    <scope>NUCLEOTIDE SEQUENCE [LARGE SCALE GENOMIC DNA]</scope>
    <source>
        <strain evidence="5">CSF55</strain>
    </source>
</reference>
<dbReference type="AlphaFoldDB" id="A0A075AT20"/>
<sequence length="255" mass="29645">MRKFANFLKMEVNGVVVRSIRIGENSYDDYRHSYFDNLNRQVFNFNIIYKVDEICAQLKMDQNLKDGFHAIGFSQGGQIMRAYVQRCNSPKVTNLITFGAQHQGINTAPYCFNDTSGLCPIVSRAISSSVYVPWVRENIVQAQYFKDLKNLTPYLKYNKFLADINNDHDAKTVFDDQVVVPRESGHFGILGKEGVVDIQNQTAFVEDWIGLRSLYNRNSLVFFEMPGGHVRYFKIRFQMQIDYAWVRKNIIKYLK</sequence>
<dbReference type="PANTHER" id="PTHR11247">
    <property type="entry name" value="PALMITOYL-PROTEIN THIOESTERASE/DOLICHYLDIPHOSPHATASE 1"/>
    <property type="match status" value="1"/>
</dbReference>
<evidence type="ECO:0000256" key="1">
    <source>
        <dbReference type="ARBA" id="ARBA00022801"/>
    </source>
</evidence>
<accession>A0A075AT20</accession>
<proteinExistence type="predicted"/>